<dbReference type="InterPro" id="IPR027007">
    <property type="entry name" value="C2_DOCK-type_domain"/>
</dbReference>
<feature type="region of interest" description="Disordered" evidence="4">
    <location>
        <begin position="1"/>
        <end position="48"/>
    </location>
</feature>
<feature type="domain" description="DOCKER" evidence="6">
    <location>
        <begin position="1563"/>
        <end position="1989"/>
    </location>
</feature>
<keyword evidence="1" id="KW-0597">Phosphoprotein</keyword>
<reference evidence="7" key="1">
    <citation type="submission" date="2023-03" db="UniProtKB">
        <authorList>
            <consortium name="Ensembl"/>
        </authorList>
    </citation>
    <scope>IDENTIFICATION</scope>
</reference>
<proteinExistence type="inferred from homology"/>
<dbReference type="GO" id="GO:0005085">
    <property type="term" value="F:guanyl-nucleotide exchange factor activity"/>
    <property type="evidence" value="ECO:0007669"/>
    <property type="project" value="UniProtKB-KW"/>
</dbReference>
<dbReference type="Pfam" id="PF14429">
    <property type="entry name" value="DOCK-C2"/>
    <property type="match status" value="1"/>
</dbReference>
<feature type="compositionally biased region" description="Basic and acidic residues" evidence="4">
    <location>
        <begin position="404"/>
        <end position="420"/>
    </location>
</feature>
<feature type="region of interest" description="Disordered" evidence="4">
    <location>
        <begin position="64"/>
        <end position="83"/>
    </location>
</feature>
<dbReference type="Gene3D" id="1.20.58.740">
    <property type="match status" value="1"/>
</dbReference>
<dbReference type="PROSITE" id="PS51650">
    <property type="entry name" value="C2_DOCK"/>
    <property type="match status" value="1"/>
</dbReference>
<feature type="compositionally biased region" description="Basic and acidic residues" evidence="4">
    <location>
        <begin position="153"/>
        <end position="167"/>
    </location>
</feature>
<protein>
    <submittedName>
        <fullName evidence="7">Dedicator of cytokinesis 6</fullName>
    </submittedName>
</protein>
<evidence type="ECO:0000313" key="7">
    <source>
        <dbReference type="Ensembl" id="ENSEASP00005007848.1"/>
    </source>
</evidence>
<dbReference type="InterPro" id="IPR026791">
    <property type="entry name" value="DOCK"/>
</dbReference>
<dbReference type="FunFam" id="2.60.40.150:FF:000022">
    <property type="entry name" value="Dedicator of cytokinesis protein 7"/>
    <property type="match status" value="1"/>
</dbReference>
<dbReference type="PANTHER" id="PTHR23317:SF65">
    <property type="entry name" value="DEDICATOR OF CYTOKINESIS PROTEIN 6"/>
    <property type="match status" value="1"/>
</dbReference>
<feature type="compositionally biased region" description="Low complexity" evidence="4">
    <location>
        <begin position="30"/>
        <end position="48"/>
    </location>
</feature>
<dbReference type="Gene3D" id="2.60.40.150">
    <property type="entry name" value="C2 domain"/>
    <property type="match status" value="1"/>
</dbReference>
<evidence type="ECO:0000256" key="2">
    <source>
        <dbReference type="ARBA" id="ARBA00022658"/>
    </source>
</evidence>
<comment type="similarity">
    <text evidence="3">Belongs to the DOCK family.</text>
</comment>
<dbReference type="InterPro" id="IPR021816">
    <property type="entry name" value="DOCK_C/D_N"/>
</dbReference>
<evidence type="ECO:0000256" key="1">
    <source>
        <dbReference type="ARBA" id="ARBA00022553"/>
    </source>
</evidence>
<dbReference type="InterPro" id="IPR043161">
    <property type="entry name" value="DOCK_C_lobe_A"/>
</dbReference>
<gene>
    <name evidence="7" type="primary">DOCK6</name>
</gene>
<keyword evidence="2" id="KW-0344">Guanine-nucleotide releasing factor</keyword>
<dbReference type="Pfam" id="PF20421">
    <property type="entry name" value="DHR-2_Lobe_C"/>
    <property type="match status" value="1"/>
</dbReference>
<evidence type="ECO:0000259" key="6">
    <source>
        <dbReference type="PROSITE" id="PS51651"/>
    </source>
</evidence>
<accession>A0A8C4L9D0</accession>
<dbReference type="Pfam" id="PF20422">
    <property type="entry name" value="DHR-2_Lobe_B"/>
    <property type="match status" value="1"/>
</dbReference>
<dbReference type="Pfam" id="PF11878">
    <property type="entry name" value="DOCK_C-D_N"/>
    <property type="match status" value="1"/>
</dbReference>
<dbReference type="PANTHER" id="PTHR23317">
    <property type="entry name" value="DEDICATOR OF CYTOKINESIS DOCK"/>
    <property type="match status" value="1"/>
</dbReference>
<sequence>RFPAPTLPSCPRRTVAAEVRKQVSRERSGSPHSSRRSSSSLGVGVSGVPLTEVVEPLDFEDVLLSRPPDAEPGPLRELVEFPADDLELLLRPRECRTTEPGIPEEGPRPRSHPAPPPPRYQHLSAAYSPITTETQRERQRGLSRQVFEQDASGDEKASPEDADDPRHCSGSPDDTPRSSGASGIFDLRNLAADSLLPSLLERAAPEDVDRRNEALRRQNRPRALLALYPAPDEDEAVERCSHPEPPQEHFGQRILVKCLSLKFEIEIEPIFGILALYDVREKKKISENFYFDLNSDSMKGLLRAHGTHPAISTLARSAIFSVTYPSPDIFLVIKLEKVLQQGDISECCEPYMVMKEVDTAKNKEKLEKLRLAAEQFCTRLGRYRMPFAWTAVHLANIVSSAGPPDRDPDSDGERRSTWTDRRRRGPQDRTSSGDDACSFSGFRPATLTVTNFFKQEAERLSDEDLFKFLADMRRPSSLLRRLRPVTAQLKIDISPAPENPHFCLSPELLHVKPYPDPRGRPTKEILEFPAHEVYAPHTSYRNLLFVYPHSLNFSSRQGSVRNLAVRVQYMAGEDPSQALPVIFGKSSCSEFTREAFTPVVYHNKSPEFYEEFKLRLPACVTDNHHLLFTFYHISCQPRPGTALETPVGFTWIPLLQHGRLRTGPFCLPVSVDQPPPSYSVLTPDVALPGMRWVDGHKGVFSVELTAVSSVHPQDPHLDKFFTLVHVLEEGAFPFRLKDAVLSEGTVEQELRASLAALRLASPEPLVAFSHHVLDKLVRLVVRPPIIGGQIVNLGRGAFEAMAHVVSLVHRSLEAAQDARGHCPLLAAYVHYAFRLPGTEPSLPGAPPVTVQSTTLARGPGRPASLYLARSKSISSSNPDLAVAPGSVDDEVSRILASKGIDRSHSWVNSAYAPGGSRARRPFLPTLSSCMASHRSNPKPSGCILRCHGSRGGFGAGSSALCDPCPCPQLLHEELALQWVVSGSTVREAILQHAWFFFQLMVKSMTLHLLLGQRLDTPRKLRFPGRFLDDIAALVGSVGLEVITRVHKDAELAERLNASLAFFLSDLLSLTDRGFVFSLVRAHYKQVATRLLSAPNPVALLTLRMDFTRILCSHEHYVTLNLPCCPLSPPASPSPSISSTTSQSSTFSSQAPDPKVTSMFELSGPFRQQHFLAGLLLTELALALEPEAEGVSLLHKKAISAVHSLLCGHDADPRYTDATVKARVAELYLPLLSLARDTLPRLHDFAVHYFCPLLCPICCQPHSLSSEFQISLPPLRPQASRSGCPLSAESSRTLLVCVLWVLKNAEPALLQRWAADLALPQLGRLLDLLYLCLAAFEYKGKKAFERINSLTFKKSLDMKARLEEAILGTIGARQEMVRRSRGERETSPFGNQENVRWRKSITHWKQTSDRVDKWDEIEHEALVDGNLATEASLVVLDTLEIIVQTVMLSEARESILGAVLKVVLYSLGSAQSALFLQHGLATQRALVSKFPELLFEEDTELCADLCLRLLRHCGSRVSAIRTHASASLYLLMRQNFEIGNNFARVKMQVTMSLSSLVGTTQNFSEEHLRRSLKTILTYAEEDVGLRDSTFAEQVQDLMFNLHMILTDTVKMKEHQEDPEMLIDLMYRIARGYQGSPDLRLTWLQNMAGQERRPGRLLGILTRPHPQGGLYEAVNEVYKTLIPILEAHRDYKKLAAVHGKLQEAFTKIMHQPQRVFGTYFRVGFYGSRFGDLDEQEFVYKEPSITKLAEISHRLEEFYTERFGEDVVEIVKDSNPVDKAKLDPQKAYIQITYVEPHFDTYELKDRVTYFDRNYGLRTFLFCTPFTPDGRAHGELPEQHKRKTLLSTDHAFPYIKTRIRVCHREETVLTPVEVAIEDMQKKTRELAFATEQDPPDAKMLQMVLQGSVGPTVNQGPLEVAQVFLTEIPEDPKLFRHHNKLRLCFKDFCKKCEDALRKNKALIGPDQKEYHRELERNYTRLREALQPLLTQRLPQLLAPTTASLRCLLGPPP</sequence>
<feature type="region of interest" description="Disordered" evidence="4">
    <location>
        <begin position="1132"/>
        <end position="1151"/>
    </location>
</feature>
<dbReference type="InterPro" id="IPR035892">
    <property type="entry name" value="C2_domain_sf"/>
</dbReference>
<evidence type="ECO:0000256" key="4">
    <source>
        <dbReference type="SAM" id="MobiDB-lite"/>
    </source>
</evidence>
<feature type="compositionally biased region" description="Low complexity" evidence="4">
    <location>
        <begin position="1133"/>
        <end position="1151"/>
    </location>
</feature>
<dbReference type="GO" id="GO:0007264">
    <property type="term" value="P:small GTPase-mediated signal transduction"/>
    <property type="evidence" value="ECO:0007669"/>
    <property type="project" value="InterPro"/>
</dbReference>
<dbReference type="CDD" id="cd08696">
    <property type="entry name" value="C2_Dock-C"/>
    <property type="match status" value="1"/>
</dbReference>
<feature type="compositionally biased region" description="Basic and acidic residues" evidence="4">
    <location>
        <begin position="18"/>
        <end position="29"/>
    </location>
</feature>
<dbReference type="InterPro" id="IPR046770">
    <property type="entry name" value="DOCKER_Lobe_B"/>
</dbReference>
<dbReference type="InterPro" id="IPR046769">
    <property type="entry name" value="DOCKER_Lobe_A"/>
</dbReference>
<dbReference type="Gene3D" id="1.25.40.410">
    <property type="match status" value="1"/>
</dbReference>
<dbReference type="InterPro" id="IPR043162">
    <property type="entry name" value="DOCK_C_lobe_C"/>
</dbReference>
<dbReference type="PROSITE" id="PS51651">
    <property type="entry name" value="DOCKER"/>
    <property type="match status" value="1"/>
</dbReference>
<dbReference type="FunFam" id="1.20.58.740:FF:000002">
    <property type="entry name" value="Dedicator of cytokinesis protein 7"/>
    <property type="match status" value="1"/>
</dbReference>
<dbReference type="InterPro" id="IPR046773">
    <property type="entry name" value="DOCKER_Lobe_C"/>
</dbReference>
<dbReference type="GO" id="GO:0005829">
    <property type="term" value="C:cytosol"/>
    <property type="evidence" value="ECO:0007669"/>
    <property type="project" value="TreeGrafter"/>
</dbReference>
<dbReference type="InterPro" id="IPR027357">
    <property type="entry name" value="DOCKER_dom"/>
</dbReference>
<dbReference type="Ensembl" id="ENSEAST00005008567.1">
    <property type="protein sequence ID" value="ENSEASP00005007848.1"/>
    <property type="gene ID" value="ENSEASG00005004769.1"/>
</dbReference>
<feature type="region of interest" description="Disordered" evidence="4">
    <location>
        <begin position="89"/>
        <end position="183"/>
    </location>
</feature>
<feature type="domain" description="C2 DOCK-type" evidence="5">
    <location>
        <begin position="541"/>
        <end position="707"/>
    </location>
</feature>
<evidence type="ECO:0000259" key="5">
    <source>
        <dbReference type="PROSITE" id="PS51650"/>
    </source>
</evidence>
<organism evidence="7">
    <name type="scientific">Equus asinus asinus</name>
    <dbReference type="NCBI Taxonomy" id="83772"/>
    <lineage>
        <taxon>Eukaryota</taxon>
        <taxon>Metazoa</taxon>
        <taxon>Chordata</taxon>
        <taxon>Craniata</taxon>
        <taxon>Vertebrata</taxon>
        <taxon>Euteleostomi</taxon>
        <taxon>Mammalia</taxon>
        <taxon>Eutheria</taxon>
        <taxon>Laurasiatheria</taxon>
        <taxon>Perissodactyla</taxon>
        <taxon>Equidae</taxon>
        <taxon>Equus</taxon>
    </lineage>
</organism>
<evidence type="ECO:0000256" key="3">
    <source>
        <dbReference type="PROSITE-ProRule" id="PRU00983"/>
    </source>
</evidence>
<dbReference type="Pfam" id="PF06920">
    <property type="entry name" value="DHR-2_Lobe_A"/>
    <property type="match status" value="2"/>
</dbReference>
<feature type="region of interest" description="Disordered" evidence="4">
    <location>
        <begin position="400"/>
        <end position="437"/>
    </location>
</feature>
<name>A0A8C4L9D0_EQUAS</name>
<dbReference type="InterPro" id="IPR037808">
    <property type="entry name" value="C2_Dock-C"/>
</dbReference>